<sequence length="50" mass="5626">MNCNITTFPRSSERVTFFTVCQGNGKVRSHPPYSYNVTGAIGSYFLCFAR</sequence>
<gene>
    <name evidence="1" type="ORF">BACCELL_04013</name>
</gene>
<protein>
    <submittedName>
        <fullName evidence="1">Uncharacterized protein</fullName>
    </submittedName>
</protein>
<evidence type="ECO:0000313" key="2">
    <source>
        <dbReference type="Proteomes" id="UP000003711"/>
    </source>
</evidence>
<dbReference type="Proteomes" id="UP000003711">
    <property type="component" value="Unassembled WGS sequence"/>
</dbReference>
<reference evidence="1 2" key="2">
    <citation type="submission" date="2009-01" db="EMBL/GenBank/DDBJ databases">
        <title>Draft genome sequence of Bacteroides cellulosilyticus (DSM 14838).</title>
        <authorList>
            <person name="Sudarsanam P."/>
            <person name="Ley R."/>
            <person name="Guruge J."/>
            <person name="Turnbaugh P.J."/>
            <person name="Mahowald M."/>
            <person name="Liep D."/>
            <person name="Gordon J."/>
        </authorList>
    </citation>
    <scope>NUCLEOTIDE SEQUENCE [LARGE SCALE GENOMIC DNA]</scope>
    <source>
        <strain evidence="1 2">DSM 14838</strain>
    </source>
</reference>
<reference evidence="1 2" key="1">
    <citation type="submission" date="2008-12" db="EMBL/GenBank/DDBJ databases">
        <authorList>
            <person name="Fulton L."/>
            <person name="Clifton S."/>
            <person name="Fulton B."/>
            <person name="Xu J."/>
            <person name="Minx P."/>
            <person name="Pepin K.H."/>
            <person name="Johnson M."/>
            <person name="Bhonagiri V."/>
            <person name="Nash W.E."/>
            <person name="Mardis E.R."/>
            <person name="Wilson R.K."/>
        </authorList>
    </citation>
    <scope>NUCLEOTIDE SEQUENCE [LARGE SCALE GENOMIC DNA]</scope>
    <source>
        <strain evidence="1 2">DSM 14838</strain>
    </source>
</reference>
<evidence type="ECO:0000313" key="1">
    <source>
        <dbReference type="EMBL" id="EEF88380.1"/>
    </source>
</evidence>
<comment type="caution">
    <text evidence="1">The sequence shown here is derived from an EMBL/GenBank/DDBJ whole genome shotgun (WGS) entry which is preliminary data.</text>
</comment>
<organism evidence="1 2">
    <name type="scientific">Bacteroides cellulosilyticus DSM 14838</name>
    <dbReference type="NCBI Taxonomy" id="537012"/>
    <lineage>
        <taxon>Bacteria</taxon>
        <taxon>Pseudomonadati</taxon>
        <taxon>Bacteroidota</taxon>
        <taxon>Bacteroidia</taxon>
        <taxon>Bacteroidales</taxon>
        <taxon>Bacteroidaceae</taxon>
        <taxon>Bacteroides</taxon>
    </lineage>
</organism>
<name>E2NI79_9BACE</name>
<accession>E2NI79</accession>
<dbReference type="EMBL" id="ACCH01000297">
    <property type="protein sequence ID" value="EEF88380.1"/>
    <property type="molecule type" value="Genomic_DNA"/>
</dbReference>
<proteinExistence type="predicted"/>
<dbReference type="HOGENOM" id="CLU_3114357_0_0_10"/>
<dbReference type="AlphaFoldDB" id="E2NI79"/>